<feature type="transmembrane region" description="Helical" evidence="4">
    <location>
        <begin position="117"/>
        <end position="135"/>
    </location>
</feature>
<dbReference type="Gene3D" id="1.20.1250.20">
    <property type="entry name" value="MFS general substrate transporter like domains"/>
    <property type="match status" value="2"/>
</dbReference>
<feature type="transmembrane region" description="Helical" evidence="4">
    <location>
        <begin position="380"/>
        <end position="401"/>
    </location>
</feature>
<evidence type="ECO:0000256" key="1">
    <source>
        <dbReference type="ARBA" id="ARBA00004141"/>
    </source>
</evidence>
<dbReference type="EMBL" id="QGMF01000012">
    <property type="protein sequence ID" value="TVY21568.1"/>
    <property type="molecule type" value="Genomic_DNA"/>
</dbReference>
<dbReference type="GO" id="GO:0016020">
    <property type="term" value="C:membrane"/>
    <property type="evidence" value="ECO:0007669"/>
    <property type="project" value="UniProtKB-SubCell"/>
</dbReference>
<dbReference type="GO" id="GO:0022857">
    <property type="term" value="F:transmembrane transporter activity"/>
    <property type="evidence" value="ECO:0007669"/>
    <property type="project" value="InterPro"/>
</dbReference>
<feature type="transmembrane region" description="Helical" evidence="4">
    <location>
        <begin position="314"/>
        <end position="341"/>
    </location>
</feature>
<feature type="compositionally biased region" description="Basic and acidic residues" evidence="3">
    <location>
        <begin position="1"/>
        <end position="14"/>
    </location>
</feature>
<feature type="transmembrane region" description="Helical" evidence="4">
    <location>
        <begin position="288"/>
        <end position="308"/>
    </location>
</feature>
<feature type="transmembrane region" description="Helical" evidence="4">
    <location>
        <begin position="74"/>
        <end position="97"/>
    </location>
</feature>
<feature type="transmembrane region" description="Helical" evidence="4">
    <location>
        <begin position="147"/>
        <end position="170"/>
    </location>
</feature>
<proteinExistence type="inferred from homology"/>
<dbReference type="Proteomes" id="UP000469559">
    <property type="component" value="Unassembled WGS sequence"/>
</dbReference>
<keyword evidence="4" id="KW-0812">Transmembrane</keyword>
<evidence type="ECO:0000313" key="6">
    <source>
        <dbReference type="Proteomes" id="UP000469559"/>
    </source>
</evidence>
<feature type="region of interest" description="Disordered" evidence="3">
    <location>
        <begin position="1"/>
        <end position="55"/>
    </location>
</feature>
<comment type="subcellular location">
    <subcellularLocation>
        <location evidence="1">Membrane</location>
        <topology evidence="1">Multi-pass membrane protein</topology>
    </subcellularLocation>
</comment>
<feature type="transmembrane region" description="Helical" evidence="4">
    <location>
        <begin position="204"/>
        <end position="223"/>
    </location>
</feature>
<dbReference type="PANTHER" id="PTHR11360:SF234">
    <property type="entry name" value="MFS-TYPE TRANSPORTER DBAD-RELATED"/>
    <property type="match status" value="1"/>
</dbReference>
<evidence type="ECO:0000256" key="2">
    <source>
        <dbReference type="ARBA" id="ARBA00006727"/>
    </source>
</evidence>
<dbReference type="AlphaFoldDB" id="A0A8T9BNI6"/>
<feature type="transmembrane region" description="Helical" evidence="4">
    <location>
        <begin position="353"/>
        <end position="374"/>
    </location>
</feature>
<accession>A0A8T9BNI6</accession>
<evidence type="ECO:0000313" key="5">
    <source>
        <dbReference type="EMBL" id="TVY21568.1"/>
    </source>
</evidence>
<dbReference type="SUPFAM" id="SSF103473">
    <property type="entry name" value="MFS general substrate transporter"/>
    <property type="match status" value="1"/>
</dbReference>
<dbReference type="OrthoDB" id="6509908at2759"/>
<dbReference type="Pfam" id="PF07690">
    <property type="entry name" value="MFS_1"/>
    <property type="match status" value="1"/>
</dbReference>
<feature type="transmembrane region" description="Helical" evidence="4">
    <location>
        <begin position="235"/>
        <end position="255"/>
    </location>
</feature>
<reference evidence="5 6" key="1">
    <citation type="submission" date="2018-05" db="EMBL/GenBank/DDBJ databases">
        <title>Whole genome sequencing for identification of molecular markers to develop diagnostic detection tools for the regulated plant pathogen Lachnellula willkommii.</title>
        <authorList>
            <person name="Giroux E."/>
            <person name="Bilodeau G."/>
        </authorList>
    </citation>
    <scope>NUCLEOTIDE SEQUENCE [LARGE SCALE GENOMIC DNA]</scope>
    <source>
        <strain evidence="5 6">CBS 203.66</strain>
    </source>
</reference>
<evidence type="ECO:0000256" key="4">
    <source>
        <dbReference type="SAM" id="Phobius"/>
    </source>
</evidence>
<sequence>MDETDRKQRERHSLEGGQYPQSGKIMDSQDLSKGAKEKLPGVSDATEAQTEKQKERRAVIQATRELPLPLDGGTLAWIQCAAAFCIFFNTWGLLNSFGVFQSYYSLTLLRTSTSSQISWIGTIQSSFIMIGSVYSGPLYDQGYFRPLIATGCFMLVFGMFMTSLGTQYWQQVLSQGLFMGIGLGCLFMPCLGILASYFVKRRGLAMGIASSGSTIGGIVYPIIFSQLVGKLQFGWTTRVLAFIMLFLSILPVFGMKLRSKPLAVRKVFDTGFFGRIFFGHLADKVGSLNAFIAASGPCAALLFGWMGIHNEAGVIVFCLLYGFFSAGMITLPAMVIAVVLCPDMREYGVRLTMQLVPSGLGILIGNPIAGAILPSGWVQLQGFAAATVAACTLFAIAARVVKVGWVIGRKI</sequence>
<feature type="transmembrane region" description="Helical" evidence="4">
    <location>
        <begin position="176"/>
        <end position="197"/>
    </location>
</feature>
<keyword evidence="4" id="KW-1133">Transmembrane helix</keyword>
<comment type="caution">
    <text evidence="5">The sequence shown here is derived from an EMBL/GenBank/DDBJ whole genome shotgun (WGS) entry which is preliminary data.</text>
</comment>
<dbReference type="InterPro" id="IPR011701">
    <property type="entry name" value="MFS"/>
</dbReference>
<keyword evidence="6" id="KW-1185">Reference proteome</keyword>
<dbReference type="PANTHER" id="PTHR11360">
    <property type="entry name" value="MONOCARBOXYLATE TRANSPORTER"/>
    <property type="match status" value="1"/>
</dbReference>
<protein>
    <submittedName>
        <fullName evidence="5">Aspyridones efflux protein apdF</fullName>
    </submittedName>
</protein>
<evidence type="ECO:0000256" key="3">
    <source>
        <dbReference type="SAM" id="MobiDB-lite"/>
    </source>
</evidence>
<comment type="similarity">
    <text evidence="2">Belongs to the major facilitator superfamily. Monocarboxylate porter (TC 2.A.1.13) family.</text>
</comment>
<organism evidence="5 6">
    <name type="scientific">Lachnellula arida</name>
    <dbReference type="NCBI Taxonomy" id="1316785"/>
    <lineage>
        <taxon>Eukaryota</taxon>
        <taxon>Fungi</taxon>
        <taxon>Dikarya</taxon>
        <taxon>Ascomycota</taxon>
        <taxon>Pezizomycotina</taxon>
        <taxon>Leotiomycetes</taxon>
        <taxon>Helotiales</taxon>
        <taxon>Lachnaceae</taxon>
        <taxon>Lachnellula</taxon>
    </lineage>
</organism>
<name>A0A8T9BNI6_9HELO</name>
<keyword evidence="4" id="KW-0472">Membrane</keyword>
<dbReference type="InterPro" id="IPR036259">
    <property type="entry name" value="MFS_trans_sf"/>
</dbReference>
<gene>
    <name evidence="5" type="primary">apdF_9</name>
    <name evidence="5" type="ORF">LARI1_G000547</name>
</gene>
<dbReference type="InterPro" id="IPR050327">
    <property type="entry name" value="Proton-linked_MCT"/>
</dbReference>